<dbReference type="Pfam" id="PF09339">
    <property type="entry name" value="HTH_IclR"/>
    <property type="match status" value="1"/>
</dbReference>
<dbReference type="InterPro" id="IPR036390">
    <property type="entry name" value="WH_DNA-bd_sf"/>
</dbReference>
<feature type="domain" description="HTH iclR-type" evidence="2">
    <location>
        <begin position="16"/>
        <end position="58"/>
    </location>
</feature>
<dbReference type="InterPro" id="IPR043129">
    <property type="entry name" value="ATPase_NBD"/>
</dbReference>
<evidence type="ECO:0000256" key="1">
    <source>
        <dbReference type="ARBA" id="ARBA00006479"/>
    </source>
</evidence>
<evidence type="ECO:0000313" key="3">
    <source>
        <dbReference type="EMBL" id="GLZ77972.1"/>
    </source>
</evidence>
<sequence>MTGFAATGPHVLRRMNAAAVLGALREAPGGTGRVADLMGATGLSRPAVTRALNLLAEAAIVDFTEDTAARVGRPAVRARFRAERGHVAGIDVGPHKVLVMLADLAGTVRAQRRVSVPRGLDGGSLADLLRTALIEAAGAAGVVPEELWAVGVGTPGVVDRERGEVVLAPSIPGWAGTSLLAELRAWLGCPVHIDNDVNLAVVAERWRGETSENLLFVQWGERIGSGIVIDGKPYRGAHSASGELGFLDLVTPIDAEAPHVADGLGSFERLVGAGAILRLAVERCGEELRRALTAGGDLAPLFAAAEAGDAAASGVVETIAARFARGLAAQLLVLDPGLVVVGGGVSRAGEPLFEAVRGHLRRMLLVPVELRVSALREEGVALGAVRMALDGAERRLSASLLS</sequence>
<dbReference type="SUPFAM" id="SSF53067">
    <property type="entry name" value="Actin-like ATPase domain"/>
    <property type="match status" value="1"/>
</dbReference>
<dbReference type="PANTHER" id="PTHR18964">
    <property type="entry name" value="ROK (REPRESSOR, ORF, KINASE) FAMILY"/>
    <property type="match status" value="1"/>
</dbReference>
<accession>A0A9W6SLG6</accession>
<evidence type="ECO:0000259" key="2">
    <source>
        <dbReference type="Pfam" id="PF09339"/>
    </source>
</evidence>
<proteinExistence type="inferred from homology"/>
<dbReference type="Gene3D" id="3.30.420.40">
    <property type="match status" value="2"/>
</dbReference>
<comment type="caution">
    <text evidence="3">The sequence shown here is derived from an EMBL/GenBank/DDBJ whole genome shotgun (WGS) entry which is preliminary data.</text>
</comment>
<dbReference type="InterPro" id="IPR000600">
    <property type="entry name" value="ROK"/>
</dbReference>
<dbReference type="SUPFAM" id="SSF46785">
    <property type="entry name" value="Winged helix' DNA-binding domain"/>
    <property type="match status" value="1"/>
</dbReference>
<organism evidence="3 4">
    <name type="scientific">Actinorhabdospora filicis</name>
    <dbReference type="NCBI Taxonomy" id="1785913"/>
    <lineage>
        <taxon>Bacteria</taxon>
        <taxon>Bacillati</taxon>
        <taxon>Actinomycetota</taxon>
        <taxon>Actinomycetes</taxon>
        <taxon>Micromonosporales</taxon>
        <taxon>Micromonosporaceae</taxon>
        <taxon>Actinorhabdospora</taxon>
    </lineage>
</organism>
<protein>
    <submittedName>
        <fullName evidence="3">Transcriptional regulator</fullName>
    </submittedName>
</protein>
<dbReference type="Gene3D" id="1.10.10.10">
    <property type="entry name" value="Winged helix-like DNA-binding domain superfamily/Winged helix DNA-binding domain"/>
    <property type="match status" value="1"/>
</dbReference>
<comment type="similarity">
    <text evidence="1">Belongs to the ROK (NagC/XylR) family.</text>
</comment>
<dbReference type="CDD" id="cd23763">
    <property type="entry name" value="ASKHA_ATPase_ROK"/>
    <property type="match status" value="1"/>
</dbReference>
<dbReference type="Pfam" id="PF00480">
    <property type="entry name" value="ROK"/>
    <property type="match status" value="1"/>
</dbReference>
<keyword evidence="4" id="KW-1185">Reference proteome</keyword>
<dbReference type="GO" id="GO:0006355">
    <property type="term" value="P:regulation of DNA-templated transcription"/>
    <property type="evidence" value="ECO:0007669"/>
    <property type="project" value="InterPro"/>
</dbReference>
<dbReference type="GO" id="GO:0003677">
    <property type="term" value="F:DNA binding"/>
    <property type="evidence" value="ECO:0007669"/>
    <property type="project" value="InterPro"/>
</dbReference>
<gene>
    <name evidence="3" type="ORF">Afil01_27790</name>
</gene>
<dbReference type="Proteomes" id="UP001165079">
    <property type="component" value="Unassembled WGS sequence"/>
</dbReference>
<dbReference type="AlphaFoldDB" id="A0A9W6SLG6"/>
<evidence type="ECO:0000313" key="4">
    <source>
        <dbReference type="Proteomes" id="UP001165079"/>
    </source>
</evidence>
<name>A0A9W6SLG6_9ACTN</name>
<dbReference type="PANTHER" id="PTHR18964:SF149">
    <property type="entry name" value="BIFUNCTIONAL UDP-N-ACETYLGLUCOSAMINE 2-EPIMERASE_N-ACETYLMANNOSAMINE KINASE"/>
    <property type="match status" value="1"/>
</dbReference>
<dbReference type="InterPro" id="IPR036388">
    <property type="entry name" value="WH-like_DNA-bd_sf"/>
</dbReference>
<dbReference type="RefSeq" id="WP_285663151.1">
    <property type="nucleotide sequence ID" value="NZ_BSTX01000002.1"/>
</dbReference>
<dbReference type="InterPro" id="IPR005471">
    <property type="entry name" value="Tscrpt_reg_IclR_N"/>
</dbReference>
<reference evidence="3" key="1">
    <citation type="submission" date="2023-03" db="EMBL/GenBank/DDBJ databases">
        <title>Actinorhabdospora filicis NBRC 111898.</title>
        <authorList>
            <person name="Ichikawa N."/>
            <person name="Sato H."/>
            <person name="Tonouchi N."/>
        </authorList>
    </citation>
    <scope>NUCLEOTIDE SEQUENCE</scope>
    <source>
        <strain evidence="3">NBRC 111898</strain>
    </source>
</reference>
<dbReference type="EMBL" id="BSTX01000002">
    <property type="protein sequence ID" value="GLZ77972.1"/>
    <property type="molecule type" value="Genomic_DNA"/>
</dbReference>